<dbReference type="KEGG" id="nneo:PQG83_13635"/>
<organism evidence="1 2">
    <name type="scientific">Candidatus Nitrospira neomarina</name>
    <dbReference type="NCBI Taxonomy" id="3020899"/>
    <lineage>
        <taxon>Bacteria</taxon>
        <taxon>Pseudomonadati</taxon>
        <taxon>Nitrospirota</taxon>
        <taxon>Nitrospiria</taxon>
        <taxon>Nitrospirales</taxon>
        <taxon>Nitrospiraceae</taxon>
        <taxon>Nitrospira</taxon>
    </lineage>
</organism>
<accession>A0AA96GGW9</accession>
<reference evidence="1 2" key="1">
    <citation type="submission" date="2023-01" db="EMBL/GenBank/DDBJ databases">
        <title>Cultivation and genomic characterization of new, ubiquitous marine nitrite-oxidizing bacteria from the Nitrospirales.</title>
        <authorList>
            <person name="Mueller A.J."/>
            <person name="Daebeler A."/>
            <person name="Herbold C.W."/>
            <person name="Kirkegaard R.H."/>
            <person name="Daims H."/>
        </authorList>
    </citation>
    <scope>NUCLEOTIDE SEQUENCE [LARGE SCALE GENOMIC DNA]</scope>
    <source>
        <strain evidence="1 2">DK</strain>
    </source>
</reference>
<keyword evidence="2" id="KW-1185">Reference proteome</keyword>
<dbReference type="Proteomes" id="UP001302494">
    <property type="component" value="Chromosome"/>
</dbReference>
<gene>
    <name evidence="1" type="ORF">PQG83_13635</name>
</gene>
<proteinExistence type="predicted"/>
<name>A0AA96GGW9_9BACT</name>
<sequence>MPSESQRPVQRPPVWMWISADGGRWRINHTPNGVWSCRIGLGGKRLGSWKTGLPPSLDSWPKGNNQE</sequence>
<evidence type="ECO:0000313" key="2">
    <source>
        <dbReference type="Proteomes" id="UP001302494"/>
    </source>
</evidence>
<dbReference type="AlphaFoldDB" id="A0AA96GGW9"/>
<evidence type="ECO:0000313" key="1">
    <source>
        <dbReference type="EMBL" id="WNM60797.1"/>
    </source>
</evidence>
<dbReference type="RefSeq" id="WP_312742059.1">
    <property type="nucleotide sequence ID" value="NZ_CP116968.1"/>
</dbReference>
<dbReference type="EMBL" id="CP116968">
    <property type="protein sequence ID" value="WNM60797.1"/>
    <property type="molecule type" value="Genomic_DNA"/>
</dbReference>
<protein>
    <submittedName>
        <fullName evidence="1">Uncharacterized protein</fullName>
    </submittedName>
</protein>